<accession>A0A0W0STZ4</accession>
<dbReference type="Proteomes" id="UP000054742">
    <property type="component" value="Unassembled WGS sequence"/>
</dbReference>
<dbReference type="InterPro" id="IPR047262">
    <property type="entry name" value="PRX-like1"/>
</dbReference>
<keyword evidence="3" id="KW-1185">Reference proteome</keyword>
<dbReference type="Pfam" id="PF00578">
    <property type="entry name" value="AhpC-TSA"/>
    <property type="match status" value="1"/>
</dbReference>
<reference evidence="2 3" key="1">
    <citation type="submission" date="2015-11" db="EMBL/GenBank/DDBJ databases">
        <title>Genomic analysis of 38 Legionella species identifies large and diverse effector repertoires.</title>
        <authorList>
            <person name="Burstein D."/>
            <person name="Amaro F."/>
            <person name="Zusman T."/>
            <person name="Lifshitz Z."/>
            <person name="Cohen O."/>
            <person name="Gilbert J.A."/>
            <person name="Pupko T."/>
            <person name="Shuman H.A."/>
            <person name="Segal G."/>
        </authorList>
    </citation>
    <scope>NUCLEOTIDE SEQUENCE [LARGE SCALE GENOMIC DNA]</scope>
    <source>
        <strain evidence="2 3">ATCC 43878</strain>
    </source>
</reference>
<evidence type="ECO:0000313" key="2">
    <source>
        <dbReference type="EMBL" id="KTC86685.1"/>
    </source>
</evidence>
<dbReference type="RefSeq" id="WP_058440713.1">
    <property type="nucleotide sequence ID" value="NZ_CAAAHU010000007.1"/>
</dbReference>
<dbReference type="PANTHER" id="PTHR43640">
    <property type="entry name" value="OS07G0260300 PROTEIN"/>
    <property type="match status" value="1"/>
</dbReference>
<dbReference type="PANTHER" id="PTHR43640:SF1">
    <property type="entry name" value="THIOREDOXIN-DEPENDENT PEROXIREDOXIN"/>
    <property type="match status" value="1"/>
</dbReference>
<dbReference type="GO" id="GO:0016491">
    <property type="term" value="F:oxidoreductase activity"/>
    <property type="evidence" value="ECO:0007669"/>
    <property type="project" value="InterPro"/>
</dbReference>
<proteinExistence type="predicted"/>
<dbReference type="PATRIC" id="fig|29422.6.peg.656"/>
<protein>
    <submittedName>
        <fullName evidence="2">Putative thiol-disulfide isomerase</fullName>
    </submittedName>
</protein>
<comment type="caution">
    <text evidence="2">The sequence shown here is derived from an EMBL/GenBank/DDBJ whole genome shotgun (WGS) entry which is preliminary data.</text>
</comment>
<dbReference type="Gene3D" id="3.40.30.10">
    <property type="entry name" value="Glutaredoxin"/>
    <property type="match status" value="1"/>
</dbReference>
<dbReference type="EMBL" id="LNXV01000004">
    <property type="protein sequence ID" value="KTC86685.1"/>
    <property type="molecule type" value="Genomic_DNA"/>
</dbReference>
<name>A0A0W0STZ4_9GAMM</name>
<dbReference type="InterPro" id="IPR000866">
    <property type="entry name" value="AhpC/TSA"/>
</dbReference>
<feature type="domain" description="Thioredoxin" evidence="1">
    <location>
        <begin position="9"/>
        <end position="165"/>
    </location>
</feature>
<dbReference type="InterPro" id="IPR036249">
    <property type="entry name" value="Thioredoxin-like_sf"/>
</dbReference>
<evidence type="ECO:0000259" key="1">
    <source>
        <dbReference type="PROSITE" id="PS51352"/>
    </source>
</evidence>
<keyword evidence="2" id="KW-0413">Isomerase</keyword>
<dbReference type="InterPro" id="IPR013766">
    <property type="entry name" value="Thioredoxin_domain"/>
</dbReference>
<dbReference type="GO" id="GO:0016853">
    <property type="term" value="F:isomerase activity"/>
    <property type="evidence" value="ECO:0007669"/>
    <property type="project" value="UniProtKB-KW"/>
</dbReference>
<evidence type="ECO:0000313" key="3">
    <source>
        <dbReference type="Proteomes" id="UP000054742"/>
    </source>
</evidence>
<dbReference type="STRING" id="29422.Lbru_0626"/>
<gene>
    <name evidence="2" type="ORF">Lbru_0626</name>
</gene>
<dbReference type="SUPFAM" id="SSF52833">
    <property type="entry name" value="Thioredoxin-like"/>
    <property type="match status" value="1"/>
</dbReference>
<dbReference type="OrthoDB" id="9809746at2"/>
<dbReference type="PROSITE" id="PS51352">
    <property type="entry name" value="THIOREDOXIN_2"/>
    <property type="match status" value="1"/>
</dbReference>
<dbReference type="CDD" id="cd02969">
    <property type="entry name" value="PRX_like1"/>
    <property type="match status" value="1"/>
</dbReference>
<dbReference type="AlphaFoldDB" id="A0A0W0STZ4"/>
<sequence>MAKTPSNMVPLGTSAQQFSLLNVMTGSKISLNNAWDSKATVIMFICNHCPYVKHVSSELTQLAHDYMPKGVSFLAINSNDVEAYPADSPENMKKTALEQNYPFPYLYDETQEVAKAYQAACTPDFYVFDSNLALVYRGQLDDSRPGNDIEVTGNHLRSALDSLLANKPITIEQKPSLGCNIKWKN</sequence>
<dbReference type="GO" id="GO:0016209">
    <property type="term" value="F:antioxidant activity"/>
    <property type="evidence" value="ECO:0007669"/>
    <property type="project" value="InterPro"/>
</dbReference>
<organism evidence="2 3">
    <name type="scientific">Legionella brunensis</name>
    <dbReference type="NCBI Taxonomy" id="29422"/>
    <lineage>
        <taxon>Bacteria</taxon>
        <taxon>Pseudomonadati</taxon>
        <taxon>Pseudomonadota</taxon>
        <taxon>Gammaproteobacteria</taxon>
        <taxon>Legionellales</taxon>
        <taxon>Legionellaceae</taxon>
        <taxon>Legionella</taxon>
    </lineage>
</organism>